<organism evidence="2 3">
    <name type="scientific">Thermosipho africanus (strain TCF52B)</name>
    <dbReference type="NCBI Taxonomy" id="484019"/>
    <lineage>
        <taxon>Bacteria</taxon>
        <taxon>Thermotogati</taxon>
        <taxon>Thermotogota</taxon>
        <taxon>Thermotogae</taxon>
        <taxon>Thermotogales</taxon>
        <taxon>Fervidobacteriaceae</taxon>
        <taxon>Thermosipho</taxon>
    </lineage>
</organism>
<accession>B7IEX2</accession>
<dbReference type="RefSeq" id="WP_012579364.1">
    <property type="nucleotide sequence ID" value="NC_011653.1"/>
</dbReference>
<dbReference type="Proteomes" id="UP000002453">
    <property type="component" value="Chromosome"/>
</dbReference>
<keyword evidence="3" id="KW-1185">Reference proteome</keyword>
<evidence type="ECO:0000259" key="1">
    <source>
        <dbReference type="Pfam" id="PF01370"/>
    </source>
</evidence>
<dbReference type="GO" id="GO:0004029">
    <property type="term" value="F:aldehyde dehydrogenase (NAD+) activity"/>
    <property type="evidence" value="ECO:0007669"/>
    <property type="project" value="TreeGrafter"/>
</dbReference>
<dbReference type="PANTHER" id="PTHR48079">
    <property type="entry name" value="PROTEIN YEEZ"/>
    <property type="match status" value="1"/>
</dbReference>
<dbReference type="AlphaFoldDB" id="B7IEX2"/>
<gene>
    <name evidence="2" type="ordered locus">THA_128</name>
</gene>
<reference evidence="2 3" key="1">
    <citation type="journal article" date="2009" name="J. Bacteriol.">
        <title>The genome of Thermosipho africanus TCF52B: lateral genetic connections to the Firmicutes and Archaea.</title>
        <authorList>
            <person name="Nesboe C.L."/>
            <person name="Bapteste E."/>
            <person name="Curtis B."/>
            <person name="Dahle H."/>
            <person name="Lopez P."/>
            <person name="Macleod D."/>
            <person name="Dlutek M."/>
            <person name="Bowman S."/>
            <person name="Zhaxybayeva O."/>
            <person name="Birkeland N.-K."/>
            <person name="Doolittle W.F."/>
        </authorList>
    </citation>
    <scope>NUCLEOTIDE SEQUENCE [LARGE SCALE GENOMIC DNA]</scope>
    <source>
        <strain evidence="2 3">TCF52B</strain>
    </source>
</reference>
<name>B7IEX2_THEAB</name>
<dbReference type="EMBL" id="CP001185">
    <property type="protein sequence ID" value="ACJ74636.1"/>
    <property type="molecule type" value="Genomic_DNA"/>
</dbReference>
<dbReference type="eggNOG" id="COG0451">
    <property type="taxonomic scope" value="Bacteria"/>
</dbReference>
<dbReference type="Gene3D" id="3.40.50.720">
    <property type="entry name" value="NAD(P)-binding Rossmann-like Domain"/>
    <property type="match status" value="1"/>
</dbReference>
<dbReference type="OrthoDB" id="9807212at2"/>
<sequence>MIFITGGSGHLGNVLIRKLLKMGEQVVTLVHPSDKCESLKGLNVKIVKGDVRNYTLVEKLSKNADIIIHLAALISILPWKKKAVYSVNIDGTKNILKVCKKLNKKLIYISSVHAFEEPKPGTVIDENTNIDPSKTSGVYGKSKAFAALEVLNAIKSGLDITTVCPTGIIGPFDFKPSEMGIMFLKYLTNKLKYIIDGSFDFVDVRDVADGIIKLIYLDKRANFYILSNKTFKMTELIHLLNEITGKNIKPKVINTNFAYFLSLFSTTFGYLVNKKPLFTPYSIHTLTRNYTFSHEKATKEINYNPRDIKITLYDTLEWLSNYFLKEKLINPLNLHSIK</sequence>
<dbReference type="STRING" id="484019.THA_128"/>
<evidence type="ECO:0000313" key="3">
    <source>
        <dbReference type="Proteomes" id="UP000002453"/>
    </source>
</evidence>
<evidence type="ECO:0000313" key="2">
    <source>
        <dbReference type="EMBL" id="ACJ74636.1"/>
    </source>
</evidence>
<dbReference type="Pfam" id="PF01370">
    <property type="entry name" value="Epimerase"/>
    <property type="match status" value="1"/>
</dbReference>
<dbReference type="InterPro" id="IPR001509">
    <property type="entry name" value="Epimerase_deHydtase"/>
</dbReference>
<dbReference type="GO" id="GO:0005737">
    <property type="term" value="C:cytoplasm"/>
    <property type="evidence" value="ECO:0007669"/>
    <property type="project" value="TreeGrafter"/>
</dbReference>
<protein>
    <submittedName>
        <fullName evidence="2">Putative dihydroflavonol 4-reductase</fullName>
    </submittedName>
</protein>
<dbReference type="InterPro" id="IPR036291">
    <property type="entry name" value="NAD(P)-bd_dom_sf"/>
</dbReference>
<dbReference type="InterPro" id="IPR051783">
    <property type="entry name" value="NAD(P)-dependent_oxidoreduct"/>
</dbReference>
<dbReference type="KEGG" id="taf:THA_128"/>
<feature type="domain" description="NAD-dependent epimerase/dehydratase" evidence="1">
    <location>
        <begin position="2"/>
        <end position="215"/>
    </location>
</feature>
<dbReference type="PANTHER" id="PTHR48079:SF6">
    <property type="entry name" value="NAD(P)-BINDING DOMAIN-CONTAINING PROTEIN-RELATED"/>
    <property type="match status" value="1"/>
</dbReference>
<proteinExistence type="predicted"/>
<dbReference type="HOGENOM" id="CLU_007383_6_0_0"/>
<dbReference type="SUPFAM" id="SSF51735">
    <property type="entry name" value="NAD(P)-binding Rossmann-fold domains"/>
    <property type="match status" value="1"/>
</dbReference>